<sequence length="63" mass="7712">MTYCKQLHPWCIIRTLDNKERIVVARFRRRDDAVAYLSVLRQQVKNVKFLIFFDNQTKRKPDE</sequence>
<comment type="caution">
    <text evidence="1">The sequence shown here is derived from an EMBL/GenBank/DDBJ whole genome shotgun (WGS) entry which is preliminary data.</text>
</comment>
<dbReference type="AlphaFoldDB" id="A0A8J7C712"/>
<organism evidence="1 2">
    <name type="scientific">Iningainema tapete BLCC-T55</name>
    <dbReference type="NCBI Taxonomy" id="2748662"/>
    <lineage>
        <taxon>Bacteria</taxon>
        <taxon>Bacillati</taxon>
        <taxon>Cyanobacteriota</taxon>
        <taxon>Cyanophyceae</taxon>
        <taxon>Nostocales</taxon>
        <taxon>Scytonemataceae</taxon>
        <taxon>Iningainema tapete</taxon>
    </lineage>
</organism>
<evidence type="ECO:0000313" key="2">
    <source>
        <dbReference type="Proteomes" id="UP000629098"/>
    </source>
</evidence>
<dbReference type="Proteomes" id="UP000629098">
    <property type="component" value="Unassembled WGS sequence"/>
</dbReference>
<accession>A0A8J7C712</accession>
<proteinExistence type="predicted"/>
<reference evidence="1" key="1">
    <citation type="submission" date="2020-09" db="EMBL/GenBank/DDBJ databases">
        <title>Iningainema tapete sp. nov. (Scytonemataceae, Cyanobacteria) from greenhouses in central Florida (USA) produces two types of nodularin with biosynthetic potential for microcystin-LR and anabaenopeptins.</title>
        <authorList>
            <person name="Berthold D.E."/>
            <person name="Lefler F.W."/>
            <person name="Huang I.-S."/>
            <person name="Abdulla H."/>
            <person name="Zimba P.V."/>
            <person name="Laughinghouse H.D. IV."/>
        </authorList>
    </citation>
    <scope>NUCLEOTIDE SEQUENCE</scope>
    <source>
        <strain evidence="1">BLCCT55</strain>
    </source>
</reference>
<keyword evidence="2" id="KW-1185">Reference proteome</keyword>
<protein>
    <submittedName>
        <fullName evidence="1">Uncharacterized protein</fullName>
    </submittedName>
</protein>
<dbReference type="RefSeq" id="WP_190827376.1">
    <property type="nucleotide sequence ID" value="NZ_CAWPPI010000040.1"/>
</dbReference>
<gene>
    <name evidence="1" type="ORF">ICL16_11175</name>
</gene>
<dbReference type="EMBL" id="JACXAE010000040">
    <property type="protein sequence ID" value="MBD2772621.1"/>
    <property type="molecule type" value="Genomic_DNA"/>
</dbReference>
<evidence type="ECO:0000313" key="1">
    <source>
        <dbReference type="EMBL" id="MBD2772621.1"/>
    </source>
</evidence>
<name>A0A8J7C712_9CYAN</name>